<comment type="caution">
    <text evidence="2">The sequence shown here is derived from an EMBL/GenBank/DDBJ whole genome shotgun (WGS) entry which is preliminary data.</text>
</comment>
<protein>
    <submittedName>
        <fullName evidence="2">Uncharacterized protein</fullName>
    </submittedName>
</protein>
<proteinExistence type="predicted"/>
<feature type="region of interest" description="Disordered" evidence="1">
    <location>
        <begin position="38"/>
        <end position="63"/>
    </location>
</feature>
<name>A0AAD9UJF9_RIDPI</name>
<gene>
    <name evidence="2" type="ORF">NP493_52g05012</name>
</gene>
<feature type="compositionally biased region" description="Polar residues" evidence="1">
    <location>
        <begin position="45"/>
        <end position="63"/>
    </location>
</feature>
<dbReference type="Proteomes" id="UP001209878">
    <property type="component" value="Unassembled WGS sequence"/>
</dbReference>
<evidence type="ECO:0000256" key="1">
    <source>
        <dbReference type="SAM" id="MobiDB-lite"/>
    </source>
</evidence>
<reference evidence="2" key="1">
    <citation type="journal article" date="2023" name="Mol. Biol. Evol.">
        <title>Third-Generation Sequencing Reveals the Adaptive Role of the Epigenome in Three Deep-Sea Polychaetes.</title>
        <authorList>
            <person name="Perez M."/>
            <person name="Aroh O."/>
            <person name="Sun Y."/>
            <person name="Lan Y."/>
            <person name="Juniper S.K."/>
            <person name="Young C.R."/>
            <person name="Angers B."/>
            <person name="Qian P.Y."/>
        </authorList>
    </citation>
    <scope>NUCLEOTIDE SEQUENCE</scope>
    <source>
        <strain evidence="2">R07B-5</strain>
    </source>
</reference>
<accession>A0AAD9UJF9</accession>
<dbReference type="EMBL" id="JAODUO010000051">
    <property type="protein sequence ID" value="KAK2191545.1"/>
    <property type="molecule type" value="Genomic_DNA"/>
</dbReference>
<evidence type="ECO:0000313" key="2">
    <source>
        <dbReference type="EMBL" id="KAK2191545.1"/>
    </source>
</evidence>
<dbReference type="AlphaFoldDB" id="A0AAD9UJF9"/>
<keyword evidence="3" id="KW-1185">Reference proteome</keyword>
<sequence length="63" mass="7315">MDYDKPMYINNDHIENVESYISLGQRYNTSYKKQARSFKEESWPDGQNSPNTAISSSVTLEHV</sequence>
<evidence type="ECO:0000313" key="3">
    <source>
        <dbReference type="Proteomes" id="UP001209878"/>
    </source>
</evidence>
<organism evidence="2 3">
    <name type="scientific">Ridgeia piscesae</name>
    <name type="common">Tubeworm</name>
    <dbReference type="NCBI Taxonomy" id="27915"/>
    <lineage>
        <taxon>Eukaryota</taxon>
        <taxon>Metazoa</taxon>
        <taxon>Spiralia</taxon>
        <taxon>Lophotrochozoa</taxon>
        <taxon>Annelida</taxon>
        <taxon>Polychaeta</taxon>
        <taxon>Sedentaria</taxon>
        <taxon>Canalipalpata</taxon>
        <taxon>Sabellida</taxon>
        <taxon>Siboglinidae</taxon>
        <taxon>Ridgeia</taxon>
    </lineage>
</organism>